<dbReference type="AlphaFoldDB" id="S8CZC6"/>
<keyword evidence="3" id="KW-1185">Reference proteome</keyword>
<comment type="caution">
    <text evidence="2">The sequence shown here is derived from an EMBL/GenBank/DDBJ whole genome shotgun (WGS) entry which is preliminary data.</text>
</comment>
<dbReference type="PANTHER" id="PTHR46635:SF1">
    <property type="entry name" value="GLYCOSYL TRANSFERASE FAMILY 1 PROTEIN"/>
    <property type="match status" value="1"/>
</dbReference>
<protein>
    <recommendedName>
        <fullName evidence="4">Glycosyl transferase family 1 domain-containing protein</fullName>
    </recommendedName>
</protein>
<feature type="compositionally biased region" description="Basic residues" evidence="1">
    <location>
        <begin position="962"/>
        <end position="985"/>
    </location>
</feature>
<feature type="region of interest" description="Disordered" evidence="1">
    <location>
        <begin position="956"/>
        <end position="1000"/>
    </location>
</feature>
<dbReference type="Gene3D" id="3.40.50.2000">
    <property type="entry name" value="Glycogen Phosphorylase B"/>
    <property type="match status" value="1"/>
</dbReference>
<dbReference type="SUPFAM" id="SSF53756">
    <property type="entry name" value="UDP-Glycosyltransferase/glycogen phosphorylase"/>
    <property type="match status" value="1"/>
</dbReference>
<sequence length="1000" mass="114015">MGSLESGVSIQRELRSSFGKHSSGSGSSSLGVLGQRNRSRTVCGFFARIEDGRNLRRIPNIFKKIAVGDLSLLKELDFGEDVSFEPVNLLAKFQKHSNESKGSYVSFNIVRYGYRKPKLALAFADLRVDSHHILMLTLAAALQSIGYEIEVLSLEDGPGNAVWREVGFPIRVIEAAQNLMFPVDWLNFNGVLVNSVKAVDAVYSLMQDPFRDVPLVWTIHEHELALRFRDYVSNGQVNLFDNWKKFFARASVVVFPNHILPMAYSACDPGNYFVIPGSSMEAWEVGEVTKDKKDNTSAVGKDFETFFVVAIVGSSLVYKGRWLEHALVLKALHPFLRSFSGSGTHLKIVILTGSSTPDYSSVVETIVENLKYPNGTVEHVVGDENVDDILRRSDVVLYGSFLEEHTFPEILRRAMHLEKPVVAPDLSVIRNCVADRKNGFLFRKEDVRHLADLMSRLIFEGSLSKSARDVAAVGTVTVRTCMVAESVERYASLLENVLVLPSEVAVPCAAKDIPEKLKTEWRWRDFKPVLDDASPPEGYDGILDEVEKRFNHSLKENDAIPSGMNDSFLYSIWEEQKLVDSAYLRKKREDEELKDRTDQPRGTWDEVYRNARRPDRSLHERDEGELERTGQPLCIYEPYNGRGTWPFLHNSSSLYRGIAMSVRGRRPGADDVDAPSRLPLLNDAYYRDALGEYGAFFAIANRVDRIHKNPWIGFHSWRATARTVTLSPAAEKSLVNAVETKKHGDALYFWFRLDRDERHHRRGGQDFWSFCDAVNSGNCRLAFRETLKKMYGMKEVNNSTSVPSMPSENGTWSAMHCWALPTRSFLEFVMFSRMFVNALLDQEEHRKTGRCYLSPFKEKHCYSRLLELLVNVWAYHSGRVMVYVDPETGKTEEQHGMGSRRGGKMWLKWFHISTLKRMDEDLAEEWDDDDDDDNGGGGMWGWSGEIMWDGIYEKEKEMRSKEKQKKKQKTKEKIHRMRAKSHQKALGKYIKPPPSSDANR</sequence>
<reference evidence="2 3" key="1">
    <citation type="journal article" date="2013" name="BMC Genomics">
        <title>The miniature genome of a carnivorous plant Genlisea aurea contains a low number of genes and short non-coding sequences.</title>
        <authorList>
            <person name="Leushkin E.V."/>
            <person name="Sutormin R.A."/>
            <person name="Nabieva E.R."/>
            <person name="Penin A.A."/>
            <person name="Kondrashov A.S."/>
            <person name="Logacheva M.D."/>
        </authorList>
    </citation>
    <scope>NUCLEOTIDE SEQUENCE [LARGE SCALE GENOMIC DNA]</scope>
</reference>
<feature type="compositionally biased region" description="Pro residues" evidence="1">
    <location>
        <begin position="991"/>
        <end position="1000"/>
    </location>
</feature>
<dbReference type="OrthoDB" id="1592604at2759"/>
<gene>
    <name evidence="2" type="ORF">M569_04330</name>
</gene>
<evidence type="ECO:0000313" key="2">
    <source>
        <dbReference type="EMBL" id="EPS70431.1"/>
    </source>
</evidence>
<name>S8CZC6_9LAMI</name>
<proteinExistence type="predicted"/>
<evidence type="ECO:0000256" key="1">
    <source>
        <dbReference type="SAM" id="MobiDB-lite"/>
    </source>
</evidence>
<organism evidence="2 3">
    <name type="scientific">Genlisea aurea</name>
    <dbReference type="NCBI Taxonomy" id="192259"/>
    <lineage>
        <taxon>Eukaryota</taxon>
        <taxon>Viridiplantae</taxon>
        <taxon>Streptophyta</taxon>
        <taxon>Embryophyta</taxon>
        <taxon>Tracheophyta</taxon>
        <taxon>Spermatophyta</taxon>
        <taxon>Magnoliopsida</taxon>
        <taxon>eudicotyledons</taxon>
        <taxon>Gunneridae</taxon>
        <taxon>Pentapetalae</taxon>
        <taxon>asterids</taxon>
        <taxon>lamiids</taxon>
        <taxon>Lamiales</taxon>
        <taxon>Lentibulariaceae</taxon>
        <taxon>Genlisea</taxon>
    </lineage>
</organism>
<dbReference type="Proteomes" id="UP000015453">
    <property type="component" value="Unassembled WGS sequence"/>
</dbReference>
<dbReference type="Pfam" id="PF13692">
    <property type="entry name" value="Glyco_trans_1_4"/>
    <property type="match status" value="1"/>
</dbReference>
<dbReference type="EMBL" id="AUSU01001682">
    <property type="protein sequence ID" value="EPS70431.1"/>
    <property type="molecule type" value="Genomic_DNA"/>
</dbReference>
<evidence type="ECO:0008006" key="4">
    <source>
        <dbReference type="Google" id="ProtNLM"/>
    </source>
</evidence>
<accession>S8CZC6</accession>
<dbReference type="PANTHER" id="PTHR46635">
    <property type="entry name" value="GLYCOSYL TRANSFERASE FAMILY 1 PROTEIN"/>
    <property type="match status" value="1"/>
</dbReference>
<evidence type="ECO:0000313" key="3">
    <source>
        <dbReference type="Proteomes" id="UP000015453"/>
    </source>
</evidence>